<sequence>MRIKDLHYTKNPSGIIELGGVLEIDINQMFLLSLGRLDKQTLRLNLKADHREVTAYVRSKNLEEEHFLDFLQQELNKNFIGKSYNEIVNIDFES</sequence>
<gene>
    <name evidence="1" type="ORF">A3F15_01505</name>
</gene>
<organism evidence="1 2">
    <name type="scientific">Candidatus Wildermuthbacteria bacterium RIFCSPHIGHO2_12_FULL_40_12</name>
    <dbReference type="NCBI Taxonomy" id="1802457"/>
    <lineage>
        <taxon>Bacteria</taxon>
        <taxon>Candidatus Wildermuthiibacteriota</taxon>
    </lineage>
</organism>
<evidence type="ECO:0000313" key="1">
    <source>
        <dbReference type="EMBL" id="OHA71278.1"/>
    </source>
</evidence>
<dbReference type="Proteomes" id="UP000177078">
    <property type="component" value="Unassembled WGS sequence"/>
</dbReference>
<reference evidence="1 2" key="1">
    <citation type="journal article" date="2016" name="Nat. Commun.">
        <title>Thousands of microbial genomes shed light on interconnected biogeochemical processes in an aquifer system.</title>
        <authorList>
            <person name="Anantharaman K."/>
            <person name="Brown C.T."/>
            <person name="Hug L.A."/>
            <person name="Sharon I."/>
            <person name="Castelle C.J."/>
            <person name="Probst A.J."/>
            <person name="Thomas B.C."/>
            <person name="Singh A."/>
            <person name="Wilkins M.J."/>
            <person name="Karaoz U."/>
            <person name="Brodie E.L."/>
            <person name="Williams K.H."/>
            <person name="Hubbard S.S."/>
            <person name="Banfield J.F."/>
        </authorList>
    </citation>
    <scope>NUCLEOTIDE SEQUENCE [LARGE SCALE GENOMIC DNA]</scope>
</reference>
<evidence type="ECO:0000313" key="2">
    <source>
        <dbReference type="Proteomes" id="UP000177078"/>
    </source>
</evidence>
<name>A0A1G2RFH2_9BACT</name>
<dbReference type="AlphaFoldDB" id="A0A1G2RFH2"/>
<protein>
    <submittedName>
        <fullName evidence="1">Uncharacterized protein</fullName>
    </submittedName>
</protein>
<dbReference type="EMBL" id="MHUC01000006">
    <property type="protein sequence ID" value="OHA71278.1"/>
    <property type="molecule type" value="Genomic_DNA"/>
</dbReference>
<dbReference type="STRING" id="1802457.A3F15_01505"/>
<comment type="caution">
    <text evidence="1">The sequence shown here is derived from an EMBL/GenBank/DDBJ whole genome shotgun (WGS) entry which is preliminary data.</text>
</comment>
<proteinExistence type="predicted"/>
<accession>A0A1G2RFH2</accession>